<organism evidence="1 2">
    <name type="scientific">Candidatus Egerieicola faecale</name>
    <dbReference type="NCBI Taxonomy" id="2840774"/>
    <lineage>
        <taxon>Bacteria</taxon>
        <taxon>Bacillati</taxon>
        <taxon>Bacillota</taxon>
        <taxon>Clostridia</taxon>
        <taxon>Eubacteriales</taxon>
        <taxon>Oscillospiraceae</taxon>
        <taxon>Oscillospiraceae incertae sedis</taxon>
        <taxon>Candidatus Egerieicola</taxon>
    </lineage>
</organism>
<reference evidence="1" key="1">
    <citation type="submission" date="2020-10" db="EMBL/GenBank/DDBJ databases">
        <authorList>
            <person name="Gilroy R."/>
        </authorList>
    </citation>
    <scope>NUCLEOTIDE SEQUENCE</scope>
    <source>
        <strain evidence="1">4509</strain>
    </source>
</reference>
<dbReference type="EMBL" id="DVMX01000113">
    <property type="protein sequence ID" value="HIU42043.1"/>
    <property type="molecule type" value="Genomic_DNA"/>
</dbReference>
<protein>
    <submittedName>
        <fullName evidence="1">Uncharacterized protein</fullName>
    </submittedName>
</protein>
<evidence type="ECO:0000313" key="2">
    <source>
        <dbReference type="Proteomes" id="UP000824082"/>
    </source>
</evidence>
<gene>
    <name evidence="1" type="ORF">IAD19_05765</name>
</gene>
<dbReference type="Proteomes" id="UP000824082">
    <property type="component" value="Unassembled WGS sequence"/>
</dbReference>
<reference evidence="1" key="2">
    <citation type="journal article" date="2021" name="PeerJ">
        <title>Extensive microbial diversity within the chicken gut microbiome revealed by metagenomics and culture.</title>
        <authorList>
            <person name="Gilroy R."/>
            <person name="Ravi A."/>
            <person name="Getino M."/>
            <person name="Pursley I."/>
            <person name="Horton D.L."/>
            <person name="Alikhan N.F."/>
            <person name="Baker D."/>
            <person name="Gharbi K."/>
            <person name="Hall N."/>
            <person name="Watson M."/>
            <person name="Adriaenssens E.M."/>
            <person name="Foster-Nyarko E."/>
            <person name="Jarju S."/>
            <person name="Secka A."/>
            <person name="Antonio M."/>
            <person name="Oren A."/>
            <person name="Chaudhuri R.R."/>
            <person name="La Ragione R."/>
            <person name="Hildebrand F."/>
            <person name="Pallen M.J."/>
        </authorList>
    </citation>
    <scope>NUCLEOTIDE SEQUENCE</scope>
    <source>
        <strain evidence="1">4509</strain>
    </source>
</reference>
<name>A0A9D1LIN2_9FIRM</name>
<evidence type="ECO:0000313" key="1">
    <source>
        <dbReference type="EMBL" id="HIU42043.1"/>
    </source>
</evidence>
<dbReference type="AlphaFoldDB" id="A0A9D1LIN2"/>
<sequence>MQKQPGAFSLHPLWDLFIMEGEIGAGKEEGGFFAAAALAWEMKQAGTGVRMGLPPAGIFGTIKKRDGAAGAISLSA</sequence>
<proteinExistence type="predicted"/>
<accession>A0A9D1LIN2</accession>
<comment type="caution">
    <text evidence="1">The sequence shown here is derived from an EMBL/GenBank/DDBJ whole genome shotgun (WGS) entry which is preliminary data.</text>
</comment>